<accession>U5NHT0</accession>
<proteinExistence type="predicted"/>
<evidence type="ECO:0000313" key="1">
    <source>
        <dbReference type="EMBL" id="AGX93352.1"/>
    </source>
</evidence>
<dbReference type="Proteomes" id="UP000120888">
    <property type="component" value="Segment"/>
</dbReference>
<dbReference type="RefSeq" id="YP_008719871.1">
    <property type="nucleotide sequence ID" value="NC_022613.1"/>
</dbReference>
<protein>
    <submittedName>
        <fullName evidence="1">ORF20</fullName>
    </submittedName>
</protein>
<dbReference type="OrthoDB" id="7701at10239"/>
<evidence type="ECO:0000313" key="2">
    <source>
        <dbReference type="Proteomes" id="UP000120888"/>
    </source>
</evidence>
<name>U5NHT0_9ADEN</name>
<keyword evidence="2" id="KW-1185">Reference proteome</keyword>
<dbReference type="GeneID" id="17401035"/>
<reference evidence="1 2" key="1">
    <citation type="journal article" date="2014" name="J. Gen. Virol.">
        <title>Whole-genome sequences of two turkey adenovirus types reveal the existence of two unknown lineages that merit the establishment of novel species within the genus Aviadenovirus.</title>
        <authorList>
            <person name="Marek A."/>
            <person name="Ballmann M.Z."/>
            <person name="Kosiol C."/>
            <person name="Harrach B."/>
            <person name="Schlotterer C."/>
            <person name="Hess M."/>
        </authorList>
    </citation>
    <scope>NUCLEOTIDE SEQUENCE [LARGE SCALE GENOMIC DNA]</scope>
    <source>
        <strain evidence="1">1277BT</strain>
    </source>
</reference>
<dbReference type="KEGG" id="vg:17401035"/>
<organism evidence="1 2">
    <name type="scientific">turkey adenovirus 5</name>
    <dbReference type="NCBI Taxonomy" id="1408258"/>
    <lineage>
        <taxon>Viruses</taxon>
        <taxon>Varidnaviria</taxon>
        <taxon>Bamfordvirae</taxon>
        <taxon>Preplasmiviricota</taxon>
        <taxon>Polisuviricotina</taxon>
        <taxon>Pharingeaviricetes</taxon>
        <taxon>Rowavirales</taxon>
        <taxon>Adenoviridae</taxon>
        <taxon>Aviadenovirus</taxon>
        <taxon>Aviadenovirus gallopavoquintum</taxon>
        <taxon>Turkey aviadenovirus D</taxon>
    </lineage>
</organism>
<sequence length="312" mass="35662">MALCPVSEPLVACRSCGFNNEVGAIWFSVLAKHSVTCRQEEMERLNEYYITSAVVNLRAFESRLMRRLHSSLTVIVTCRSAKYVQYKSRDYVLINCIVRLVSALNLKTTEKDALLRCVSRRMFFITPGMQYDLERWMLRHRKTDFKFFTTGFLIADKVSAKLAMRSMSFEVSMSAVPRGVPFLRSPVLMMNACRITITATVAVETSSRSSAVTQPVCLRSMLRVMVAPDIWPILSQGLCYFPGFRRLSYANVEEWVFHVHGSYGDEHPECYGLCKECTTRQPLSLFCSAQLACIRLAFLTRRARVLGERPYC</sequence>
<dbReference type="EMBL" id="KF477313">
    <property type="protein sequence ID" value="AGX93352.1"/>
    <property type="molecule type" value="Genomic_DNA"/>
</dbReference>